<dbReference type="InterPro" id="IPR036388">
    <property type="entry name" value="WH-like_DNA-bd_sf"/>
</dbReference>
<dbReference type="InterPro" id="IPR036217">
    <property type="entry name" value="MethylDNA_cys_MeTrfase_DNAb"/>
</dbReference>
<dbReference type="EMBL" id="CP001654">
    <property type="protein sequence ID" value="ACS84812.1"/>
    <property type="molecule type" value="Genomic_DNA"/>
</dbReference>
<dbReference type="KEGG" id="dda:Dd703_1007"/>
<dbReference type="Pfam" id="PF01035">
    <property type="entry name" value="DNA_binding_1"/>
    <property type="match status" value="1"/>
</dbReference>
<dbReference type="eggNOG" id="COG3695">
    <property type="taxonomic scope" value="Bacteria"/>
</dbReference>
<dbReference type="HOGENOM" id="CLU_000445_52_5_6"/>
<dbReference type="Gene3D" id="1.10.10.10">
    <property type="entry name" value="Winged helix-like DNA-binding domain superfamily/Winged helix DNA-binding domain"/>
    <property type="match status" value="1"/>
</dbReference>
<evidence type="ECO:0000259" key="2">
    <source>
        <dbReference type="Pfam" id="PF01035"/>
    </source>
</evidence>
<protein>
    <submittedName>
        <fullName evidence="3">Methylated-DNA/protein-cysteine methyltransferase</fullName>
    </submittedName>
</protein>
<name>C6CBM7_MUSP7</name>
<dbReference type="RefSeq" id="WP_012764629.1">
    <property type="nucleotide sequence ID" value="NC_012880.1"/>
</dbReference>
<keyword evidence="3" id="KW-0808">Transferase</keyword>
<accession>C6CBM7</accession>
<sequence>MTVSEYSFRQRVIHTVAAIPYGSVATYGDIARMAGSPRASRQVGGILKSLPEGSRIPWHRVINRYGELSLQGDDYQRQKCALLAEGIILDAAGKIDLERFRWRCE</sequence>
<gene>
    <name evidence="3" type="ordered locus">Dd703_1007</name>
</gene>
<dbReference type="GO" id="GO:0006281">
    <property type="term" value="P:DNA repair"/>
    <property type="evidence" value="ECO:0007669"/>
    <property type="project" value="InterPro"/>
</dbReference>
<dbReference type="InterPro" id="IPR014048">
    <property type="entry name" value="MethylDNA_cys_MeTrfase_DNA-bd"/>
</dbReference>
<keyword evidence="4" id="KW-1185">Reference proteome</keyword>
<dbReference type="NCBIfam" id="TIGR00589">
    <property type="entry name" value="ogt"/>
    <property type="match status" value="1"/>
</dbReference>
<dbReference type="PANTHER" id="PTHR42942">
    <property type="entry name" value="6-O-METHYLGUANINE DNA METHYLTRANSFERASE"/>
    <property type="match status" value="1"/>
</dbReference>
<proteinExistence type="predicted"/>
<dbReference type="SUPFAM" id="SSF46767">
    <property type="entry name" value="Methylated DNA-protein cysteine methyltransferase, C-terminal domain"/>
    <property type="match status" value="1"/>
</dbReference>
<dbReference type="AlphaFoldDB" id="C6CBM7"/>
<evidence type="ECO:0000256" key="1">
    <source>
        <dbReference type="ARBA" id="ARBA00022763"/>
    </source>
</evidence>
<dbReference type="CDD" id="cd06445">
    <property type="entry name" value="ATase"/>
    <property type="match status" value="1"/>
</dbReference>
<organism evidence="3 4">
    <name type="scientific">Musicola paradisiaca (strain Ech703)</name>
    <name type="common">Dickeya paradisiaca</name>
    <name type="synonym">Dickeya dadantii</name>
    <dbReference type="NCBI Taxonomy" id="579405"/>
    <lineage>
        <taxon>Bacteria</taxon>
        <taxon>Pseudomonadati</taxon>
        <taxon>Pseudomonadota</taxon>
        <taxon>Gammaproteobacteria</taxon>
        <taxon>Enterobacterales</taxon>
        <taxon>Pectobacteriaceae</taxon>
        <taxon>Musicola</taxon>
    </lineage>
</organism>
<dbReference type="GO" id="GO:0032259">
    <property type="term" value="P:methylation"/>
    <property type="evidence" value="ECO:0007669"/>
    <property type="project" value="UniProtKB-KW"/>
</dbReference>
<dbReference type="GO" id="GO:0008168">
    <property type="term" value="F:methyltransferase activity"/>
    <property type="evidence" value="ECO:0007669"/>
    <property type="project" value="UniProtKB-KW"/>
</dbReference>
<keyword evidence="3" id="KW-0489">Methyltransferase</keyword>
<feature type="domain" description="Methylated-DNA-[protein]-cysteine S-methyltransferase DNA binding" evidence="2">
    <location>
        <begin position="7"/>
        <end position="87"/>
    </location>
</feature>
<dbReference type="PANTHER" id="PTHR42942:SF1">
    <property type="entry name" value="ALKYLTRANSFERASE-LIKE PROTEIN 1"/>
    <property type="match status" value="1"/>
</dbReference>
<keyword evidence="1" id="KW-0227">DNA damage</keyword>
<dbReference type="InterPro" id="IPR052520">
    <property type="entry name" value="ATL_DNA_repair"/>
</dbReference>
<evidence type="ECO:0000313" key="4">
    <source>
        <dbReference type="Proteomes" id="UP000002734"/>
    </source>
</evidence>
<dbReference type="Proteomes" id="UP000002734">
    <property type="component" value="Chromosome"/>
</dbReference>
<reference evidence="3" key="1">
    <citation type="submission" date="2009-06" db="EMBL/GenBank/DDBJ databases">
        <title>Complete sequence of Dickeya dadantii Ech703.</title>
        <authorList>
            <consortium name="US DOE Joint Genome Institute"/>
            <person name="Lucas S."/>
            <person name="Copeland A."/>
            <person name="Lapidus A."/>
            <person name="Glavina del Rio T."/>
            <person name="Dalin E."/>
            <person name="Tice H."/>
            <person name="Bruce D."/>
            <person name="Goodwin L."/>
            <person name="Pitluck S."/>
            <person name="Chertkov O."/>
            <person name="Brettin T."/>
            <person name="Detter J.C."/>
            <person name="Han C."/>
            <person name="Larimer F."/>
            <person name="Land M."/>
            <person name="Hauser L."/>
            <person name="Kyrpides N."/>
            <person name="Mikhailova N."/>
            <person name="Balakrishnan V."/>
            <person name="Glasner J."/>
            <person name="Perna N.T."/>
        </authorList>
    </citation>
    <scope>NUCLEOTIDE SEQUENCE [LARGE SCALE GENOMIC DNA]</scope>
    <source>
        <strain evidence="3">Ech703</strain>
    </source>
</reference>
<evidence type="ECO:0000313" key="3">
    <source>
        <dbReference type="EMBL" id="ACS84812.1"/>
    </source>
</evidence>